<reference evidence="11" key="1">
    <citation type="submission" date="2014-11" db="EMBL/GenBank/DDBJ databases">
        <authorList>
            <person name="Hornung B.V."/>
        </authorList>
    </citation>
    <scope>NUCLEOTIDE SEQUENCE</scope>
    <source>
        <strain evidence="11">INE</strain>
    </source>
</reference>
<feature type="transmembrane region" description="Helical" evidence="8">
    <location>
        <begin position="114"/>
        <end position="138"/>
    </location>
</feature>
<dbReference type="Proteomes" id="UP001071230">
    <property type="component" value="Unassembled WGS sequence"/>
</dbReference>
<dbReference type="EMBL" id="CDGJ01000132">
    <property type="protein sequence ID" value="CEJ09482.1"/>
    <property type="molecule type" value="Genomic_DNA"/>
</dbReference>
<keyword evidence="3" id="KW-0813">Transport</keyword>
<feature type="transmembrane region" description="Helical" evidence="8">
    <location>
        <begin position="20"/>
        <end position="40"/>
    </location>
</feature>
<dbReference type="PANTHER" id="PTHR23515">
    <property type="entry name" value="HIGH-AFFINITY NITRATE TRANSPORTER 2.3"/>
    <property type="match status" value="1"/>
</dbReference>
<evidence type="ECO:0000256" key="4">
    <source>
        <dbReference type="ARBA" id="ARBA00022692"/>
    </source>
</evidence>
<dbReference type="Proteomes" id="UP000836597">
    <property type="component" value="Chromosome"/>
</dbReference>
<gene>
    <name evidence="10" type="ORF">DEACI_1354</name>
    <name evidence="11" type="ORF">DEACI_3966</name>
</gene>
<feature type="transmembrane region" description="Helical" evidence="8">
    <location>
        <begin position="317"/>
        <end position="335"/>
    </location>
</feature>
<dbReference type="AlphaFoldDB" id="A0A8S0WX38"/>
<dbReference type="InterPro" id="IPR011701">
    <property type="entry name" value="MFS"/>
</dbReference>
<dbReference type="EMBL" id="LR746496">
    <property type="protein sequence ID" value="CAA7600701.1"/>
    <property type="molecule type" value="Genomic_DNA"/>
</dbReference>
<keyword evidence="4 8" id="KW-0812">Transmembrane</keyword>
<evidence type="ECO:0000259" key="9">
    <source>
        <dbReference type="PROSITE" id="PS50850"/>
    </source>
</evidence>
<proteinExistence type="inferred from homology"/>
<feature type="transmembrane region" description="Helical" evidence="8">
    <location>
        <begin position="185"/>
        <end position="202"/>
    </location>
</feature>
<keyword evidence="5 8" id="KW-1133">Transmembrane helix</keyword>
<comment type="similarity">
    <text evidence="2">Belongs to the major facilitator superfamily. Nitrate/nitrite porter (TC 2.A.1.8) family.</text>
</comment>
<feature type="transmembrane region" description="Helical" evidence="8">
    <location>
        <begin position="406"/>
        <end position="427"/>
    </location>
</feature>
<feature type="transmembrane region" description="Helical" evidence="8">
    <location>
        <begin position="159"/>
        <end position="179"/>
    </location>
</feature>
<accession>A0A8S0WX38</accession>
<evidence type="ECO:0000256" key="8">
    <source>
        <dbReference type="SAM" id="Phobius"/>
    </source>
</evidence>
<evidence type="ECO:0000256" key="5">
    <source>
        <dbReference type="ARBA" id="ARBA00022989"/>
    </source>
</evidence>
<evidence type="ECO:0000256" key="2">
    <source>
        <dbReference type="ARBA" id="ARBA00008432"/>
    </source>
</evidence>
<feature type="transmembrane region" description="Helical" evidence="8">
    <location>
        <begin position="376"/>
        <end position="394"/>
    </location>
</feature>
<dbReference type="GO" id="GO:0005886">
    <property type="term" value="C:plasma membrane"/>
    <property type="evidence" value="ECO:0007669"/>
    <property type="project" value="UniProtKB-SubCell"/>
</dbReference>
<feature type="domain" description="Major facilitator superfamily (MFS) profile" evidence="9">
    <location>
        <begin position="19"/>
        <end position="432"/>
    </location>
</feature>
<evidence type="ECO:0000256" key="7">
    <source>
        <dbReference type="ARBA" id="ARBA00023136"/>
    </source>
</evidence>
<dbReference type="Pfam" id="PF07690">
    <property type="entry name" value="MFS_1"/>
    <property type="match status" value="1"/>
</dbReference>
<evidence type="ECO:0000256" key="3">
    <source>
        <dbReference type="ARBA" id="ARBA00022448"/>
    </source>
</evidence>
<protein>
    <submittedName>
        <fullName evidence="11">Major facilitator super MFS 1</fullName>
    </submittedName>
    <submittedName>
        <fullName evidence="10">Major facilitator superfamily transporter</fullName>
    </submittedName>
</protein>
<comment type="subcellular location">
    <subcellularLocation>
        <location evidence="1">Cell membrane</location>
        <topology evidence="1">Multi-pass membrane protein</topology>
    </subcellularLocation>
</comment>
<reference evidence="10" key="2">
    <citation type="submission" date="2020-01" db="EMBL/GenBank/DDBJ databases">
        <authorList>
            <person name="Hornung B."/>
        </authorList>
    </citation>
    <scope>NUCLEOTIDE SEQUENCE</scope>
    <source>
        <strain evidence="10">PacBioINE</strain>
    </source>
</reference>
<keyword evidence="6" id="KW-0534">Nitrate assimilation</keyword>
<dbReference type="PROSITE" id="PS50850">
    <property type="entry name" value="MFS"/>
    <property type="match status" value="1"/>
</dbReference>
<evidence type="ECO:0000313" key="11">
    <source>
        <dbReference type="EMBL" id="CEJ09482.1"/>
    </source>
</evidence>
<keyword evidence="12" id="KW-1185">Reference proteome</keyword>
<evidence type="ECO:0000256" key="1">
    <source>
        <dbReference type="ARBA" id="ARBA00004651"/>
    </source>
</evidence>
<dbReference type="KEGG" id="aacx:DEACI_1354"/>
<evidence type="ECO:0000313" key="12">
    <source>
        <dbReference type="Proteomes" id="UP001071230"/>
    </source>
</evidence>
<dbReference type="SUPFAM" id="SSF103473">
    <property type="entry name" value="MFS general substrate transporter"/>
    <property type="match status" value="1"/>
</dbReference>
<feature type="transmembrane region" description="Helical" evidence="8">
    <location>
        <begin position="52"/>
        <end position="73"/>
    </location>
</feature>
<dbReference type="GO" id="GO:0042128">
    <property type="term" value="P:nitrate assimilation"/>
    <property type="evidence" value="ECO:0007669"/>
    <property type="project" value="UniProtKB-KW"/>
</dbReference>
<feature type="transmembrane region" description="Helical" evidence="8">
    <location>
        <begin position="284"/>
        <end position="305"/>
    </location>
</feature>
<feature type="transmembrane region" description="Helical" evidence="8">
    <location>
        <begin position="341"/>
        <end position="364"/>
    </location>
</feature>
<evidence type="ECO:0000313" key="10">
    <source>
        <dbReference type="EMBL" id="CAA7600701.1"/>
    </source>
</evidence>
<dbReference type="GO" id="GO:0015112">
    <property type="term" value="F:nitrate transmembrane transporter activity"/>
    <property type="evidence" value="ECO:0007669"/>
    <property type="project" value="InterPro"/>
</dbReference>
<evidence type="ECO:0000256" key="6">
    <source>
        <dbReference type="ARBA" id="ARBA00023063"/>
    </source>
</evidence>
<sequence length="433" mass="46305">MRREEIVQTYHLKGNPGQGLALATFGFFVGFAAVSLFGPVTNNFNHLMHMKGLLLGLLIAAPNLSGSLLRIPFGAWVDKAGGKKPFIILLLLSLLGMAGLTAILFFYYPRGITLNMYPVIFFFGLLSGCGIATFSVGVPQTSYWFPQKKQGLALGTYGGLGNTAPGVFGMILPFALAALGLTASYAAWFVFLLVGTVIYSLFAQDAYYFQLAQTGKSQEEAKQIAQDLGQELFPSGKMKEALRISAKTPKTWLLVILYFTSFGGFLALTGWFPTYWNQYFGLSAGQAGLLMALGFSILASLVRIYGGHLSDKFGGELTAVLSYGVVLSGALILIFTHNFWFALFGEITVGIGMGTANAAVFKLVPKYVPQAPGGASGWVGGLGAFGGFVVPPILGAFTDLYGKKGYAAGFWVYVVLAAIAIVTSFILRRSAQS</sequence>
<feature type="transmembrane region" description="Helical" evidence="8">
    <location>
        <begin position="85"/>
        <end position="108"/>
    </location>
</feature>
<dbReference type="InterPro" id="IPR020846">
    <property type="entry name" value="MFS_dom"/>
</dbReference>
<keyword evidence="7 8" id="KW-0472">Membrane</keyword>
<dbReference type="InterPro" id="IPR036259">
    <property type="entry name" value="MFS_trans_sf"/>
</dbReference>
<dbReference type="Gene3D" id="1.20.1250.20">
    <property type="entry name" value="MFS general substrate transporter like domains"/>
    <property type="match status" value="2"/>
</dbReference>
<dbReference type="InterPro" id="IPR044772">
    <property type="entry name" value="NO3_transporter"/>
</dbReference>
<name>A0A8S0WX38_9FIRM</name>
<feature type="transmembrane region" description="Helical" evidence="8">
    <location>
        <begin position="252"/>
        <end position="272"/>
    </location>
</feature>
<dbReference type="RefSeq" id="WP_240984337.1">
    <property type="nucleotide sequence ID" value="NZ_CDGJ01000132.1"/>
</dbReference>
<organism evidence="10">
    <name type="scientific">Acididesulfobacillus acetoxydans</name>
    <dbReference type="NCBI Taxonomy" id="1561005"/>
    <lineage>
        <taxon>Bacteria</taxon>
        <taxon>Bacillati</taxon>
        <taxon>Bacillota</taxon>
        <taxon>Clostridia</taxon>
        <taxon>Eubacteriales</taxon>
        <taxon>Peptococcaceae</taxon>
        <taxon>Acididesulfobacillus</taxon>
    </lineage>
</organism>